<evidence type="ECO:0000256" key="3">
    <source>
        <dbReference type="ARBA" id="ARBA00022692"/>
    </source>
</evidence>
<keyword evidence="9" id="KW-0150">Chloroplast</keyword>
<keyword evidence="6 7" id="KW-0472">Membrane</keyword>
<sequence>MELIKQIFPYASPEIVSTAAICFFMTLFGLSLGFALLKVQGE</sequence>
<keyword evidence="7" id="KW-0793">Thylakoid</keyword>
<evidence type="ECO:0000256" key="1">
    <source>
        <dbReference type="ARBA" id="ARBA00004167"/>
    </source>
</evidence>
<protein>
    <recommendedName>
        <fullName evidence="7">Cytochrome b6-f complex subunit 7</fullName>
    </recommendedName>
    <alternativeName>
        <fullName evidence="7">Cytochrome b6-f complex subunit PetM</fullName>
    </alternativeName>
    <alternativeName>
        <fullName evidence="7">Cytochrome b6-f complex subunit VII</fullName>
    </alternativeName>
</protein>
<dbReference type="AlphaFoldDB" id="A0A023JEM8"/>
<name>A0A023JEM8_9STRA</name>
<keyword evidence="4 7" id="KW-0249">Electron transport</keyword>
<dbReference type="GO" id="GO:0009512">
    <property type="term" value="C:cytochrome b6f complex"/>
    <property type="evidence" value="ECO:0007669"/>
    <property type="project" value="InterPro"/>
</dbReference>
<evidence type="ECO:0000256" key="7">
    <source>
        <dbReference type="HAMAP-Rule" id="MF_00396"/>
    </source>
</evidence>
<gene>
    <name evidence="7 9" type="primary">petM</name>
</gene>
<comment type="subunit">
    <text evidence="7">The 4 large subunits of the cytochrome b6-f complex are cytochrome b6, subunit IV (17 kDa polypeptide, PetD), cytochrome f and the Rieske protein, while the 4 small subunits are PetG, PetL, PetM and PetN. The complex functions as a dimer.</text>
</comment>
<dbReference type="GO" id="GO:0015979">
    <property type="term" value="P:photosynthesis"/>
    <property type="evidence" value="ECO:0007669"/>
    <property type="project" value="UniProtKB-KW"/>
</dbReference>
<keyword evidence="3 7" id="KW-0812">Transmembrane</keyword>
<keyword evidence="7" id="KW-0602">Photosynthesis</keyword>
<dbReference type="EMBL" id="KF733443">
    <property type="protein sequence ID" value="AHI51144.1"/>
    <property type="molecule type" value="Genomic_DNA"/>
</dbReference>
<evidence type="ECO:0000256" key="4">
    <source>
        <dbReference type="ARBA" id="ARBA00022982"/>
    </source>
</evidence>
<evidence type="ECO:0000256" key="5">
    <source>
        <dbReference type="ARBA" id="ARBA00022989"/>
    </source>
</evidence>
<dbReference type="Pfam" id="PF08041">
    <property type="entry name" value="PetM"/>
    <property type="match status" value="1"/>
</dbReference>
<evidence type="ECO:0000256" key="6">
    <source>
        <dbReference type="ARBA" id="ARBA00023136"/>
    </source>
</evidence>
<reference evidence="9" key="1">
    <citation type="journal article" date="2014" name="Genome Biol. Evol.">
        <title>Serial gene losses and foreign DNA underlie size and sequence variation in the plastid genomes of diatoms.</title>
        <authorList>
            <person name="Ruck E.C."/>
            <person name="Nakov T."/>
            <person name="Jansen R.K."/>
            <person name="Theriot E.C."/>
            <person name="Alverson A.J."/>
        </authorList>
    </citation>
    <scope>NUCLEOTIDE SEQUENCE</scope>
    <source>
        <strain evidence="9">Utex FD354</strain>
    </source>
</reference>
<dbReference type="GeneID" id="20465676"/>
<dbReference type="RefSeq" id="YP_009059197.1">
    <property type="nucleotide sequence ID" value="NC_024928.1"/>
</dbReference>
<dbReference type="HAMAP" id="MF_00396">
    <property type="entry name" value="Cytb6_f_PetM"/>
    <property type="match status" value="1"/>
</dbReference>
<evidence type="ECO:0000313" key="9">
    <source>
        <dbReference type="EMBL" id="AHI51144.1"/>
    </source>
</evidence>
<accession>A0A023JEM8</accession>
<geneLocation type="chloroplast" evidence="9"/>
<keyword evidence="2 7" id="KW-0813">Transport</keyword>
<keyword evidence="9" id="KW-0934">Plastid</keyword>
<organism evidence="9">
    <name type="scientific">Eunotia naegelii</name>
    <dbReference type="NCBI Taxonomy" id="1458866"/>
    <lineage>
        <taxon>Eukaryota</taxon>
        <taxon>Sar</taxon>
        <taxon>Stramenopiles</taxon>
        <taxon>Ochrophyta</taxon>
        <taxon>Bacillariophyta</taxon>
        <taxon>Bacillariophyceae</taxon>
        <taxon>Eunotiophycidae</taxon>
        <taxon>Eunotiales</taxon>
        <taxon>Eunotiaceae</taxon>
        <taxon>Eunotia</taxon>
    </lineage>
</organism>
<dbReference type="SUPFAM" id="SSF103441">
    <property type="entry name" value="PetM subunit of the cytochrome b6f complex"/>
    <property type="match status" value="1"/>
</dbReference>
<dbReference type="GO" id="GO:0009535">
    <property type="term" value="C:chloroplast thylakoid membrane"/>
    <property type="evidence" value="ECO:0007669"/>
    <property type="project" value="UniProtKB-SubCell"/>
</dbReference>
<proteinExistence type="inferred from homology"/>
<comment type="similarity">
    <text evidence="7">Belongs to the PetM family.</text>
</comment>
<feature type="transmembrane region" description="Helical" evidence="8">
    <location>
        <begin position="15"/>
        <end position="37"/>
    </location>
</feature>
<evidence type="ECO:0000256" key="2">
    <source>
        <dbReference type="ARBA" id="ARBA00022448"/>
    </source>
</evidence>
<dbReference type="InterPro" id="IPR012595">
    <property type="entry name" value="PetM_cyt_b6/f_cplx_su7"/>
</dbReference>
<keyword evidence="5 7" id="KW-1133">Transmembrane helix</keyword>
<comment type="function">
    <text evidence="7">Component of the cytochrome b6-f complex, which mediates electron transfer between photosystem II (PSII) and photosystem I (PSI), cyclic electron flow around PSI, and state transitions.</text>
</comment>
<dbReference type="GO" id="GO:0009055">
    <property type="term" value="F:electron transfer activity"/>
    <property type="evidence" value="ECO:0007669"/>
    <property type="project" value="UniProtKB-UniRule"/>
</dbReference>
<comment type="subcellular location">
    <subcellularLocation>
        <location evidence="1">Membrane</location>
        <topology evidence="1">Single-pass membrane protein</topology>
    </subcellularLocation>
    <subcellularLocation>
        <location evidence="7">Plastid</location>
        <location evidence="7">Chloroplast thylakoid membrane</location>
        <topology evidence="7">Single-pass membrane protein</topology>
    </subcellularLocation>
</comment>
<evidence type="ECO:0000256" key="8">
    <source>
        <dbReference type="SAM" id="Phobius"/>
    </source>
</evidence>